<sequence length="455" mass="50034">MKKIAILCISGFVLFSGIFFTSVYGDGLASEILPPAMIGNKNVTLSINSSPFLIDNNHVGTQINFIVQDASNQVPFQQVTLSVAAFKDNNALFGHIFMSDSGNFLFNVIPDNSTNNITITEKGGVLPGLLGHSGTYDIKGPVFVSGGLYKFKISVLTLGSYDNQISKSYDAAISIPQTNQYTVDDKDDGKQTVSIVAYYDTIGNFQYDKDNKKMSFTMPFNWSPDNLKQVTVVHQELKIPRSFATFVVTKYDASVNGVQLPDKAISIDDYSSDEYRIIHLILYKQEITAISQQQNTKQEMDFTLSPSNQTAFPIIQYTRNAQYKVGLSWDPPQIMAGHTTKLSFQVFDPYIVNKTVGSIPYDFSAIEGKNGLVYHKSGTTNSDGTPSTIDMNIPDNYTGPITLGFENLNGNSFADAEFTGIVSRPAIVPEFPSGVIMISIVVFTAALILPRFLKT</sequence>
<dbReference type="Proteomes" id="UP000232412">
    <property type="component" value="Unassembled WGS sequence"/>
</dbReference>
<name>A0A2H1EHQ7_9ARCH</name>
<dbReference type="OrthoDB" id="3172at2157"/>
<keyword evidence="1" id="KW-1133">Transmembrane helix</keyword>
<evidence type="ECO:0008006" key="4">
    <source>
        <dbReference type="Google" id="ProtNLM"/>
    </source>
</evidence>
<dbReference type="RefSeq" id="WP_101009825.1">
    <property type="nucleotide sequence ID" value="NZ_FRFC01000003.1"/>
</dbReference>
<keyword evidence="1" id="KW-0472">Membrane</keyword>
<keyword evidence="3" id="KW-1185">Reference proteome</keyword>
<evidence type="ECO:0000313" key="3">
    <source>
        <dbReference type="Proteomes" id="UP000232412"/>
    </source>
</evidence>
<protein>
    <recommendedName>
        <fullName evidence="4">PEFG-CTERM sorting domain-containing protein</fullName>
    </recommendedName>
</protein>
<evidence type="ECO:0000256" key="1">
    <source>
        <dbReference type="SAM" id="Phobius"/>
    </source>
</evidence>
<reference evidence="3" key="1">
    <citation type="submission" date="2016-12" db="EMBL/GenBank/DDBJ databases">
        <authorList>
            <person name="Herbold C."/>
        </authorList>
    </citation>
    <scope>NUCLEOTIDE SEQUENCE [LARGE SCALE GENOMIC DNA]</scope>
</reference>
<accession>A0A2H1EHQ7</accession>
<proteinExistence type="predicted"/>
<dbReference type="AlphaFoldDB" id="A0A2H1EHQ7"/>
<feature type="transmembrane region" description="Helical" evidence="1">
    <location>
        <begin position="431"/>
        <end position="453"/>
    </location>
</feature>
<dbReference type="EMBL" id="FRFC01000003">
    <property type="protein sequence ID" value="SHO45877.1"/>
    <property type="molecule type" value="Genomic_DNA"/>
</dbReference>
<organism evidence="2 3">
    <name type="scientific">Nitrosotalea sinensis</name>
    <dbReference type="NCBI Taxonomy" id="1499975"/>
    <lineage>
        <taxon>Archaea</taxon>
        <taxon>Nitrososphaerota</taxon>
        <taxon>Nitrososphaeria</taxon>
        <taxon>Nitrosotaleales</taxon>
        <taxon>Nitrosotaleaceae</taxon>
        <taxon>Nitrosotalea</taxon>
    </lineage>
</organism>
<keyword evidence="1" id="KW-0812">Transmembrane</keyword>
<gene>
    <name evidence="2" type="ORF">NSIN_20809</name>
</gene>
<evidence type="ECO:0000313" key="2">
    <source>
        <dbReference type="EMBL" id="SHO45877.1"/>
    </source>
</evidence>